<dbReference type="RefSeq" id="WP_187466857.1">
    <property type="nucleotide sequence ID" value="NZ_JACSIT010000104.1"/>
</dbReference>
<dbReference type="AlphaFoldDB" id="A0A923PIN5"/>
<gene>
    <name evidence="2" type="ORF">H9S92_11455</name>
</gene>
<accession>A0A923PIN5</accession>
<dbReference type="EMBL" id="JACSIT010000104">
    <property type="protein sequence ID" value="MBC6994785.1"/>
    <property type="molecule type" value="Genomic_DNA"/>
</dbReference>
<keyword evidence="1" id="KW-0732">Signal</keyword>
<evidence type="ECO:0000256" key="1">
    <source>
        <dbReference type="SAM" id="SignalP"/>
    </source>
</evidence>
<comment type="caution">
    <text evidence="2">The sequence shown here is derived from an EMBL/GenBank/DDBJ whole genome shotgun (WGS) entry which is preliminary data.</text>
</comment>
<evidence type="ECO:0008006" key="4">
    <source>
        <dbReference type="Google" id="ProtNLM"/>
    </source>
</evidence>
<proteinExistence type="predicted"/>
<dbReference type="Proteomes" id="UP000650081">
    <property type="component" value="Unassembled WGS sequence"/>
</dbReference>
<sequence length="331" mass="37270">MPCPVPPISFWLAALPLLLGMACQPAAPEPLQTNFYHWESTLVLDSTARQMLEETGSTRLYVKAFDVAWENGRAEPTALLTARDSAGLPPLIPVVFLTNEVLQQLPASEIPRLAQDILRLLDRILAPGYAELQMDCDWTARTQVQYFALLRAVEELRPGLLLTCTVRLHQYRDRSSQGIPPVRRATLMAYNTGDLDDWATENSILDTNILKGYLAGQPAYPLPLDLAVAVYDWAAVYRQDQLVYLLNEPDLTQLADTSRFVRLSPTRYAVKSSTYLGGLYLYRGDLLRYEALSPASLVSQTALLRRYVASFPGQQQLIFRIGSRQWRKPPE</sequence>
<evidence type="ECO:0000313" key="2">
    <source>
        <dbReference type="EMBL" id="MBC6994785.1"/>
    </source>
</evidence>
<organism evidence="2 3">
    <name type="scientific">Neolewinella lacunae</name>
    <dbReference type="NCBI Taxonomy" id="1517758"/>
    <lineage>
        <taxon>Bacteria</taxon>
        <taxon>Pseudomonadati</taxon>
        <taxon>Bacteroidota</taxon>
        <taxon>Saprospiria</taxon>
        <taxon>Saprospirales</taxon>
        <taxon>Lewinellaceae</taxon>
        <taxon>Neolewinella</taxon>
    </lineage>
</organism>
<name>A0A923PIN5_9BACT</name>
<feature type="signal peptide" evidence="1">
    <location>
        <begin position="1"/>
        <end position="26"/>
    </location>
</feature>
<evidence type="ECO:0000313" key="3">
    <source>
        <dbReference type="Proteomes" id="UP000650081"/>
    </source>
</evidence>
<reference evidence="2" key="1">
    <citation type="submission" date="2020-08" db="EMBL/GenBank/DDBJ databases">
        <title>Lewinella bacteria from marine environments.</title>
        <authorList>
            <person name="Zhong Y."/>
        </authorList>
    </citation>
    <scope>NUCLEOTIDE SEQUENCE</scope>
    <source>
        <strain evidence="2">KCTC 42187</strain>
    </source>
</reference>
<keyword evidence="3" id="KW-1185">Reference proteome</keyword>
<protein>
    <recommendedName>
        <fullName evidence="4">Lipoprotein</fullName>
    </recommendedName>
</protein>
<feature type="chain" id="PRO_5036864468" description="Lipoprotein" evidence="1">
    <location>
        <begin position="27"/>
        <end position="331"/>
    </location>
</feature>